<proteinExistence type="predicted"/>
<evidence type="ECO:0000256" key="5">
    <source>
        <dbReference type="PROSITE-ProRule" id="PRU00205"/>
    </source>
</evidence>
<dbReference type="PANTHER" id="PTHR13439:SF0">
    <property type="entry name" value="TOPOISOMERASE I DAMAGE AFFECTED PROTEIN 4"/>
    <property type="match status" value="1"/>
</dbReference>
<evidence type="ECO:0000256" key="2">
    <source>
        <dbReference type="ARBA" id="ARBA00022692"/>
    </source>
</evidence>
<evidence type="ECO:0000259" key="7">
    <source>
        <dbReference type="PROSITE" id="PS50922"/>
    </source>
</evidence>
<evidence type="ECO:0000256" key="1">
    <source>
        <dbReference type="ARBA" id="ARBA00004141"/>
    </source>
</evidence>
<evidence type="ECO:0000313" key="8">
    <source>
        <dbReference type="EMBL" id="CAH1247399.1"/>
    </source>
</evidence>
<keyword evidence="3 6" id="KW-1133">Transmembrane helix</keyword>
<reference evidence="8" key="1">
    <citation type="submission" date="2022-01" db="EMBL/GenBank/DDBJ databases">
        <authorList>
            <person name="Braso-Vives M."/>
        </authorList>
    </citation>
    <scope>NUCLEOTIDE SEQUENCE</scope>
</reference>
<dbReference type="InterPro" id="IPR006634">
    <property type="entry name" value="TLC-dom"/>
</dbReference>
<organism evidence="8 9">
    <name type="scientific">Branchiostoma lanceolatum</name>
    <name type="common">Common lancelet</name>
    <name type="synonym">Amphioxus lanceolatum</name>
    <dbReference type="NCBI Taxonomy" id="7740"/>
    <lineage>
        <taxon>Eukaryota</taxon>
        <taxon>Metazoa</taxon>
        <taxon>Chordata</taxon>
        <taxon>Cephalochordata</taxon>
        <taxon>Leptocardii</taxon>
        <taxon>Amphioxiformes</taxon>
        <taxon>Branchiostomatidae</taxon>
        <taxon>Branchiostoma</taxon>
    </lineage>
</organism>
<dbReference type="GO" id="GO:0016020">
    <property type="term" value="C:membrane"/>
    <property type="evidence" value="ECO:0007669"/>
    <property type="project" value="UniProtKB-SubCell"/>
</dbReference>
<evidence type="ECO:0000256" key="3">
    <source>
        <dbReference type="ARBA" id="ARBA00022989"/>
    </source>
</evidence>
<dbReference type="PROSITE" id="PS50922">
    <property type="entry name" value="TLC"/>
    <property type="match status" value="1"/>
</dbReference>
<feature type="transmembrane region" description="Helical" evidence="6">
    <location>
        <begin position="170"/>
        <end position="192"/>
    </location>
</feature>
<dbReference type="PANTHER" id="PTHR13439">
    <property type="entry name" value="CT120 PROTEIN"/>
    <property type="match status" value="1"/>
</dbReference>
<feature type="transmembrane region" description="Helical" evidence="6">
    <location>
        <begin position="90"/>
        <end position="106"/>
    </location>
</feature>
<dbReference type="EMBL" id="OV696701">
    <property type="protein sequence ID" value="CAH1247399.1"/>
    <property type="molecule type" value="Genomic_DNA"/>
</dbReference>
<dbReference type="OrthoDB" id="10266980at2759"/>
<evidence type="ECO:0000256" key="4">
    <source>
        <dbReference type="ARBA" id="ARBA00023136"/>
    </source>
</evidence>
<accession>A0A8J9Z5M3</accession>
<dbReference type="Pfam" id="PF03798">
    <property type="entry name" value="TRAM_LAG1_CLN8"/>
    <property type="match status" value="1"/>
</dbReference>
<feature type="transmembrane region" description="Helical" evidence="6">
    <location>
        <begin position="50"/>
        <end position="70"/>
    </location>
</feature>
<dbReference type="Proteomes" id="UP000838412">
    <property type="component" value="Chromosome 16"/>
</dbReference>
<feature type="domain" description="TLC" evidence="7">
    <location>
        <begin position="42"/>
        <end position="242"/>
    </location>
</feature>
<evidence type="ECO:0000313" key="9">
    <source>
        <dbReference type="Proteomes" id="UP000838412"/>
    </source>
</evidence>
<comment type="subcellular location">
    <subcellularLocation>
        <location evidence="1">Membrane</location>
        <topology evidence="1">Multi-pass membrane protein</topology>
    </subcellularLocation>
</comment>
<dbReference type="InterPro" id="IPR050846">
    <property type="entry name" value="TLCD"/>
</dbReference>
<feature type="transmembrane region" description="Helical" evidence="6">
    <location>
        <begin position="212"/>
        <end position="230"/>
    </location>
</feature>
<dbReference type="SMART" id="SM00724">
    <property type="entry name" value="TLC"/>
    <property type="match status" value="1"/>
</dbReference>
<dbReference type="GO" id="GO:0005783">
    <property type="term" value="C:endoplasmic reticulum"/>
    <property type="evidence" value="ECO:0007669"/>
    <property type="project" value="TreeGrafter"/>
</dbReference>
<keyword evidence="2 5" id="KW-0812">Transmembrane</keyword>
<name>A0A8J9Z5M3_BRALA</name>
<dbReference type="AlphaFoldDB" id="A0A8J9Z5M3"/>
<sequence length="244" mass="27943">MNENISVFLTCSASFVLSLCVFAVAPKILNRLSKQYGQLEPDIRIYVDSCFKSGVINVFIGSVGVYAFVFDPELYPRRVRYNSLPLRHGVAVYLGYTIADVFLMLRHKPLFSTVYLVHHFVGTLTGLAGTIYTSVPWIGSAFLFYEASTPFANLRVVLGKCGWKQTRLYTVNGLLLITVFFLCRVAIIPVYWRTVYLLYTDGSFPQIDAFVYYLMLYGRVVFDILNVYWFSLMIKAFFAMFVWA</sequence>
<keyword evidence="9" id="KW-1185">Reference proteome</keyword>
<gene>
    <name evidence="8" type="primary">TMEM56</name>
    <name evidence="8" type="ORF">BLAG_LOCUS9079</name>
</gene>
<feature type="transmembrane region" description="Helical" evidence="6">
    <location>
        <begin position="6"/>
        <end position="29"/>
    </location>
</feature>
<protein>
    <submittedName>
        <fullName evidence="8">TMEM56 protein</fullName>
    </submittedName>
</protein>
<evidence type="ECO:0000256" key="6">
    <source>
        <dbReference type="SAM" id="Phobius"/>
    </source>
</evidence>
<dbReference type="GO" id="GO:0055088">
    <property type="term" value="P:lipid homeostasis"/>
    <property type="evidence" value="ECO:0007669"/>
    <property type="project" value="TreeGrafter"/>
</dbReference>
<keyword evidence="4 5" id="KW-0472">Membrane</keyword>